<evidence type="ECO:0000256" key="5">
    <source>
        <dbReference type="ARBA" id="ARBA00022692"/>
    </source>
</evidence>
<keyword evidence="3" id="KW-0410">Iron transport</keyword>
<comment type="subcellular location">
    <subcellularLocation>
        <location evidence="1 9">Vacuole membrane</location>
        <topology evidence="1 9">Multi-pass membrane protein</topology>
    </subcellularLocation>
</comment>
<proteinExistence type="inferred from homology"/>
<evidence type="ECO:0000256" key="9">
    <source>
        <dbReference type="RuleBase" id="RU369115"/>
    </source>
</evidence>
<reference evidence="10 11" key="1">
    <citation type="submission" date="2020-08" db="EMBL/GenBank/DDBJ databases">
        <title>Plant Genome Project.</title>
        <authorList>
            <person name="Zhang R.-G."/>
        </authorList>
    </citation>
    <scope>NUCLEOTIDE SEQUENCE [LARGE SCALE GENOMIC DNA]</scope>
    <source>
        <tissue evidence="10">Rhizome</tissue>
    </source>
</reference>
<evidence type="ECO:0000256" key="8">
    <source>
        <dbReference type="ARBA" id="ARBA00044464"/>
    </source>
</evidence>
<comment type="subunit">
    <text evidence="9">Homodimer.</text>
</comment>
<feature type="transmembrane region" description="Helical" evidence="9">
    <location>
        <begin position="189"/>
        <end position="210"/>
    </location>
</feature>
<dbReference type="GO" id="GO:0046872">
    <property type="term" value="F:metal ion binding"/>
    <property type="evidence" value="ECO:0007669"/>
    <property type="project" value="UniProtKB-UniRule"/>
</dbReference>
<dbReference type="InterPro" id="IPR008217">
    <property type="entry name" value="Ccc1_fam"/>
</dbReference>
<organism evidence="10 11">
    <name type="scientific">Zingiber officinale</name>
    <name type="common">Ginger</name>
    <name type="synonym">Amomum zingiber</name>
    <dbReference type="NCBI Taxonomy" id="94328"/>
    <lineage>
        <taxon>Eukaryota</taxon>
        <taxon>Viridiplantae</taxon>
        <taxon>Streptophyta</taxon>
        <taxon>Embryophyta</taxon>
        <taxon>Tracheophyta</taxon>
        <taxon>Spermatophyta</taxon>
        <taxon>Magnoliopsida</taxon>
        <taxon>Liliopsida</taxon>
        <taxon>Zingiberales</taxon>
        <taxon>Zingiberaceae</taxon>
        <taxon>Zingiber</taxon>
    </lineage>
</organism>
<evidence type="ECO:0000256" key="7">
    <source>
        <dbReference type="ARBA" id="ARBA00023136"/>
    </source>
</evidence>
<name>A0A8J5C3E4_ZINOF</name>
<keyword evidence="3" id="KW-0408">Iron</keyword>
<feature type="transmembrane region" description="Helical" evidence="9">
    <location>
        <begin position="246"/>
        <end position="265"/>
    </location>
</feature>
<comment type="function">
    <text evidence="9">Vacuolar Fe(2+) uptake transporter.</text>
</comment>
<dbReference type="PANTHER" id="PTHR31851">
    <property type="entry name" value="FE(2+)/MN(2+) TRANSPORTER PCL1"/>
    <property type="match status" value="1"/>
</dbReference>
<evidence type="ECO:0000256" key="4">
    <source>
        <dbReference type="ARBA" id="ARBA00022554"/>
    </source>
</evidence>
<keyword evidence="6 9" id="KW-1133">Transmembrane helix</keyword>
<evidence type="ECO:0000256" key="1">
    <source>
        <dbReference type="ARBA" id="ARBA00004128"/>
    </source>
</evidence>
<comment type="caution">
    <text evidence="9">Lacks conserved residue(s) required for the propagation of feature annotation.</text>
</comment>
<evidence type="ECO:0000313" key="10">
    <source>
        <dbReference type="EMBL" id="KAG6471475.1"/>
    </source>
</evidence>
<dbReference type="AlphaFoldDB" id="A0A8J5C3E4"/>
<keyword evidence="7 9" id="KW-0472">Membrane</keyword>
<dbReference type="GO" id="GO:0140315">
    <property type="term" value="F:iron ion sequestering activity"/>
    <property type="evidence" value="ECO:0007669"/>
    <property type="project" value="UniProtKB-UniRule"/>
</dbReference>
<keyword evidence="4 9" id="KW-0926">Vacuole</keyword>
<keyword evidence="11" id="KW-1185">Reference proteome</keyword>
<comment type="catalytic activity">
    <reaction evidence="8">
        <text>Fe(2+)(in) = Fe(2+)(out)</text>
        <dbReference type="Rhea" id="RHEA:28486"/>
        <dbReference type="ChEBI" id="CHEBI:29033"/>
    </reaction>
    <physiologicalReaction direction="left-to-right" evidence="8">
        <dbReference type="Rhea" id="RHEA:28487"/>
    </physiologicalReaction>
</comment>
<dbReference type="CDD" id="cd02435">
    <property type="entry name" value="CCC1"/>
    <property type="match status" value="1"/>
</dbReference>
<comment type="caution">
    <text evidence="10">The sequence shown here is derived from an EMBL/GenBank/DDBJ whole genome shotgun (WGS) entry which is preliminary data.</text>
</comment>
<dbReference type="Pfam" id="PF01988">
    <property type="entry name" value="VIT1"/>
    <property type="match status" value="1"/>
</dbReference>
<keyword evidence="9" id="KW-0813">Transport</keyword>
<feature type="transmembrane region" description="Helical" evidence="9">
    <location>
        <begin position="216"/>
        <end position="234"/>
    </location>
</feature>
<evidence type="ECO:0000256" key="2">
    <source>
        <dbReference type="ARBA" id="ARBA00007049"/>
    </source>
</evidence>
<dbReference type="GO" id="GO:0005381">
    <property type="term" value="F:iron ion transmembrane transporter activity"/>
    <property type="evidence" value="ECO:0007669"/>
    <property type="project" value="UniProtKB-UniRule"/>
</dbReference>
<evidence type="ECO:0000313" key="11">
    <source>
        <dbReference type="Proteomes" id="UP000734854"/>
    </source>
</evidence>
<dbReference type="GO" id="GO:0005384">
    <property type="term" value="F:manganese ion transmembrane transporter activity"/>
    <property type="evidence" value="ECO:0007669"/>
    <property type="project" value="InterPro"/>
</dbReference>
<gene>
    <name evidence="10" type="ORF">ZIOFF_068917</name>
</gene>
<sequence>MAAEHGWAVKSSRTSASGGVSSEMLLEDHQEKHFTASDVVRDVIIGVSDGLTVPFALAAGLSGANVPSYIILTAGLAEVAAGAISMGLGGPVSCGAGMFIYTRGRYLAAKSEADHYMRELKREQEEIIAVPDNEAAEIAEILAKYGLEPHEYGPVVNSLRKNPQAWLEFMMKFELGLEKPDPKRASQSALTIAVSYMVGGAVPLLPYVFIPTATKAMFASIGVTLAALLFFGYVKGRFTGDRPLLSAIQTAFIGAVASAAAYAMAKAVQAS</sequence>
<dbReference type="GO" id="GO:0030026">
    <property type="term" value="P:intracellular manganese ion homeostasis"/>
    <property type="evidence" value="ECO:0007669"/>
    <property type="project" value="InterPro"/>
</dbReference>
<keyword evidence="5 9" id="KW-0812">Transmembrane</keyword>
<evidence type="ECO:0000256" key="6">
    <source>
        <dbReference type="ARBA" id="ARBA00022989"/>
    </source>
</evidence>
<evidence type="ECO:0000256" key="3">
    <source>
        <dbReference type="ARBA" id="ARBA00022496"/>
    </source>
</evidence>
<keyword evidence="9" id="KW-0406">Ion transport</keyword>
<keyword evidence="9" id="KW-0479">Metal-binding</keyword>
<dbReference type="EMBL" id="JACMSC010000020">
    <property type="protein sequence ID" value="KAG6471475.1"/>
    <property type="molecule type" value="Genomic_DNA"/>
</dbReference>
<protein>
    <recommendedName>
        <fullName evidence="9">Vacuolar iron transporter</fullName>
        <shortName evidence="9">VIT</shortName>
    </recommendedName>
</protein>
<dbReference type="Proteomes" id="UP000734854">
    <property type="component" value="Unassembled WGS sequence"/>
</dbReference>
<comment type="domain">
    <text evidence="9">The cytoplasmic metal binding domain (MBD) is located between transmembrane 2 (TM2) and transmembrane 3 (TM3).</text>
</comment>
<accession>A0A8J5C3E4</accession>
<comment type="similarity">
    <text evidence="2 9">Belongs to the CCC1 family.</text>
</comment>
<dbReference type="GO" id="GO:0005774">
    <property type="term" value="C:vacuolar membrane"/>
    <property type="evidence" value="ECO:0007669"/>
    <property type="project" value="UniProtKB-SubCell"/>
</dbReference>